<feature type="coiled-coil region" evidence="1">
    <location>
        <begin position="108"/>
        <end position="138"/>
    </location>
</feature>
<dbReference type="RefSeq" id="WP_066591038.1">
    <property type="nucleotide sequence ID" value="NZ_CAJTBZ010000021.1"/>
</dbReference>
<gene>
    <name evidence="2" type="ORF">ADH67_01660</name>
</gene>
<accession>A0A227KR89</accession>
<dbReference type="EMBL" id="NHMP01000001">
    <property type="protein sequence ID" value="OXE51029.1"/>
    <property type="molecule type" value="Genomic_DNA"/>
</dbReference>
<proteinExistence type="predicted"/>
<keyword evidence="1" id="KW-0175">Coiled coil</keyword>
<evidence type="ECO:0000313" key="3">
    <source>
        <dbReference type="Proteomes" id="UP000214610"/>
    </source>
</evidence>
<reference evidence="3" key="1">
    <citation type="submission" date="2017-05" db="EMBL/GenBank/DDBJ databases">
        <title>Improved OligoMM genomes.</title>
        <authorList>
            <person name="Garzetti D."/>
        </authorList>
    </citation>
    <scope>NUCLEOTIDE SEQUENCE [LARGE SCALE GENOMIC DNA]</scope>
    <source>
        <strain evidence="3">YL45</strain>
    </source>
</reference>
<protein>
    <submittedName>
        <fullName evidence="2">Uncharacterized protein</fullName>
    </submittedName>
</protein>
<evidence type="ECO:0000256" key="1">
    <source>
        <dbReference type="SAM" id="Coils"/>
    </source>
</evidence>
<dbReference type="GeneID" id="78363229"/>
<evidence type="ECO:0000313" key="2">
    <source>
        <dbReference type="EMBL" id="OXE51029.1"/>
    </source>
</evidence>
<dbReference type="Proteomes" id="UP000214610">
    <property type="component" value="Unassembled WGS sequence"/>
</dbReference>
<name>A0A227KR89_9BURK</name>
<sequence>MEKTYQLRRLNAVKHGILSKEAVLPHESREEFEDLLTQYEADFVPANATERTLVEELASIVWRKKRLLKAENAKINNGLSNVLNLSQRLLNSSVPLSLHIEDEKIEAREFLKLSTEELEEKRKELETEEQKRKQAEEILSQGGKNCTKRAAACLGDFLLNLWYSDEYVQHDRYGLTVFLSGKAKTAIEEILVVANHVSEIKEQALGNAINQVNFDSFARYEAHLDRKYERTLAMLIKLKSLSGNTPPTP</sequence>
<comment type="caution">
    <text evidence="2">The sequence shown here is derived from an EMBL/GenBank/DDBJ whole genome shotgun (WGS) entry which is preliminary data.</text>
</comment>
<keyword evidence="3" id="KW-1185">Reference proteome</keyword>
<organism evidence="2 3">
    <name type="scientific">Turicimonas muris</name>
    <dbReference type="NCBI Taxonomy" id="1796652"/>
    <lineage>
        <taxon>Bacteria</taxon>
        <taxon>Pseudomonadati</taxon>
        <taxon>Pseudomonadota</taxon>
        <taxon>Betaproteobacteria</taxon>
        <taxon>Burkholderiales</taxon>
        <taxon>Sutterellaceae</taxon>
        <taxon>Turicimonas</taxon>
    </lineage>
</organism>
<dbReference type="AlphaFoldDB" id="A0A227KR89"/>